<evidence type="ECO:0000256" key="2">
    <source>
        <dbReference type="ARBA" id="ARBA00022737"/>
    </source>
</evidence>
<dbReference type="AlphaFoldDB" id="A0A9P6HN43"/>
<evidence type="ECO:0000256" key="1">
    <source>
        <dbReference type="ARBA" id="ARBA00022574"/>
    </source>
</evidence>
<dbReference type="SMART" id="SM00320">
    <property type="entry name" value="WD40"/>
    <property type="match status" value="5"/>
</dbReference>
<evidence type="ECO:0000256" key="3">
    <source>
        <dbReference type="ARBA" id="ARBA00037931"/>
    </source>
</evidence>
<evidence type="ECO:0000313" key="6">
    <source>
        <dbReference type="EMBL" id="KAF9790677.1"/>
    </source>
</evidence>
<dbReference type="InterPro" id="IPR036322">
    <property type="entry name" value="WD40_repeat_dom_sf"/>
</dbReference>
<gene>
    <name evidence="6" type="ORF">BJ322DRAFT_1037835</name>
</gene>
<dbReference type="OrthoDB" id="7668193at2759"/>
<evidence type="ECO:0000313" key="7">
    <source>
        <dbReference type="Proteomes" id="UP000736335"/>
    </source>
</evidence>
<feature type="compositionally biased region" description="Acidic residues" evidence="5">
    <location>
        <begin position="398"/>
        <end position="413"/>
    </location>
</feature>
<dbReference type="SUPFAM" id="SSF50978">
    <property type="entry name" value="WD40 repeat-like"/>
    <property type="match status" value="1"/>
</dbReference>
<comment type="similarity">
    <text evidence="3">Belongs to the WD repeat ASA1 family.</text>
</comment>
<evidence type="ECO:0000256" key="4">
    <source>
        <dbReference type="ARBA" id="ARBA00040563"/>
    </source>
</evidence>
<dbReference type="PANTHER" id="PTHR19854">
    <property type="entry name" value="TRANSDUCIN BETA-LIKE 3"/>
    <property type="match status" value="1"/>
</dbReference>
<comment type="caution">
    <text evidence="6">The sequence shown here is derived from an EMBL/GenBank/DDBJ whole genome shotgun (WGS) entry which is preliminary data.</text>
</comment>
<feature type="region of interest" description="Disordered" evidence="5">
    <location>
        <begin position="375"/>
        <end position="426"/>
    </location>
</feature>
<protein>
    <recommendedName>
        <fullName evidence="4">ASTRA-associated protein 1</fullName>
    </recommendedName>
</protein>
<keyword evidence="1" id="KW-0853">WD repeat</keyword>
<accession>A0A9P6HN43</accession>
<proteinExistence type="inferred from homology"/>
<name>A0A9P6HN43_9AGAM</name>
<keyword evidence="2" id="KW-0677">Repeat</keyword>
<dbReference type="EMBL" id="WIUZ02000002">
    <property type="protein sequence ID" value="KAF9790677.1"/>
    <property type="molecule type" value="Genomic_DNA"/>
</dbReference>
<dbReference type="InterPro" id="IPR015943">
    <property type="entry name" value="WD40/YVTN_repeat-like_dom_sf"/>
</dbReference>
<dbReference type="Gene3D" id="2.130.10.10">
    <property type="entry name" value="YVTN repeat-like/Quinoprotein amine dehydrogenase"/>
    <property type="match status" value="2"/>
</dbReference>
<evidence type="ECO:0000256" key="5">
    <source>
        <dbReference type="SAM" id="MobiDB-lite"/>
    </source>
</evidence>
<dbReference type="Proteomes" id="UP000736335">
    <property type="component" value="Unassembled WGS sequence"/>
</dbReference>
<reference evidence="6" key="1">
    <citation type="journal article" date="2020" name="Nat. Commun.">
        <title>Large-scale genome sequencing of mycorrhizal fungi provides insights into the early evolution of symbiotic traits.</title>
        <authorList>
            <person name="Miyauchi S."/>
            <person name="Kiss E."/>
            <person name="Kuo A."/>
            <person name="Drula E."/>
            <person name="Kohler A."/>
            <person name="Sanchez-Garcia M."/>
            <person name="Morin E."/>
            <person name="Andreopoulos B."/>
            <person name="Barry K.W."/>
            <person name="Bonito G."/>
            <person name="Buee M."/>
            <person name="Carver A."/>
            <person name="Chen C."/>
            <person name="Cichocki N."/>
            <person name="Clum A."/>
            <person name="Culley D."/>
            <person name="Crous P.W."/>
            <person name="Fauchery L."/>
            <person name="Girlanda M."/>
            <person name="Hayes R.D."/>
            <person name="Keri Z."/>
            <person name="LaButti K."/>
            <person name="Lipzen A."/>
            <person name="Lombard V."/>
            <person name="Magnuson J."/>
            <person name="Maillard F."/>
            <person name="Murat C."/>
            <person name="Nolan M."/>
            <person name="Ohm R.A."/>
            <person name="Pangilinan J."/>
            <person name="Pereira M.F."/>
            <person name="Perotto S."/>
            <person name="Peter M."/>
            <person name="Pfister S."/>
            <person name="Riley R."/>
            <person name="Sitrit Y."/>
            <person name="Stielow J.B."/>
            <person name="Szollosi G."/>
            <person name="Zifcakova L."/>
            <person name="Stursova M."/>
            <person name="Spatafora J.W."/>
            <person name="Tedersoo L."/>
            <person name="Vaario L.M."/>
            <person name="Yamada A."/>
            <person name="Yan M."/>
            <person name="Wang P."/>
            <person name="Xu J."/>
            <person name="Bruns T."/>
            <person name="Baldrian P."/>
            <person name="Vilgalys R."/>
            <person name="Dunand C."/>
            <person name="Henrissat B."/>
            <person name="Grigoriev I.V."/>
            <person name="Hibbett D."/>
            <person name="Nagy L.G."/>
            <person name="Martin F.M."/>
        </authorList>
    </citation>
    <scope>NUCLEOTIDE SEQUENCE</scope>
    <source>
        <strain evidence="6">UH-Tt-Lm1</strain>
    </source>
</reference>
<organism evidence="6 7">
    <name type="scientific">Thelephora terrestris</name>
    <dbReference type="NCBI Taxonomy" id="56493"/>
    <lineage>
        <taxon>Eukaryota</taxon>
        <taxon>Fungi</taxon>
        <taxon>Dikarya</taxon>
        <taxon>Basidiomycota</taxon>
        <taxon>Agaricomycotina</taxon>
        <taxon>Agaricomycetes</taxon>
        <taxon>Thelephorales</taxon>
        <taxon>Thelephoraceae</taxon>
        <taxon>Thelephora</taxon>
    </lineage>
</organism>
<dbReference type="PANTHER" id="PTHR19854:SF1">
    <property type="entry name" value="GUANINE NUCLEOTIDE-BINDING PROTEIN SUBUNIT BETA-LIKE PROTEIN 1"/>
    <property type="match status" value="1"/>
</dbReference>
<keyword evidence="7" id="KW-1185">Reference proteome</keyword>
<reference evidence="6" key="2">
    <citation type="submission" date="2020-11" db="EMBL/GenBank/DDBJ databases">
        <authorList>
            <consortium name="DOE Joint Genome Institute"/>
            <person name="Kuo A."/>
            <person name="Miyauchi S."/>
            <person name="Kiss E."/>
            <person name="Drula E."/>
            <person name="Kohler A."/>
            <person name="Sanchez-Garcia M."/>
            <person name="Andreopoulos B."/>
            <person name="Barry K.W."/>
            <person name="Bonito G."/>
            <person name="Buee M."/>
            <person name="Carver A."/>
            <person name="Chen C."/>
            <person name="Cichocki N."/>
            <person name="Clum A."/>
            <person name="Culley D."/>
            <person name="Crous P.W."/>
            <person name="Fauchery L."/>
            <person name="Girlanda M."/>
            <person name="Hayes R."/>
            <person name="Keri Z."/>
            <person name="Labutti K."/>
            <person name="Lipzen A."/>
            <person name="Lombard V."/>
            <person name="Magnuson J."/>
            <person name="Maillard F."/>
            <person name="Morin E."/>
            <person name="Murat C."/>
            <person name="Nolan M."/>
            <person name="Ohm R."/>
            <person name="Pangilinan J."/>
            <person name="Pereira M."/>
            <person name="Perotto S."/>
            <person name="Peter M."/>
            <person name="Riley R."/>
            <person name="Sitrit Y."/>
            <person name="Stielow B."/>
            <person name="Szollosi G."/>
            <person name="Zifcakova L."/>
            <person name="Stursova M."/>
            <person name="Spatafora J.W."/>
            <person name="Tedersoo L."/>
            <person name="Vaario L.-M."/>
            <person name="Yamada A."/>
            <person name="Yan M."/>
            <person name="Wang P."/>
            <person name="Xu J."/>
            <person name="Bruns T."/>
            <person name="Baldrian P."/>
            <person name="Vilgalys R."/>
            <person name="Henrissat B."/>
            <person name="Grigoriev I.V."/>
            <person name="Hibbett D."/>
            <person name="Nagy L.G."/>
            <person name="Martin F.M."/>
        </authorList>
    </citation>
    <scope>NUCLEOTIDE SEQUENCE</scope>
    <source>
        <strain evidence="6">UH-Tt-Lm1</strain>
    </source>
</reference>
<dbReference type="InterPro" id="IPR001680">
    <property type="entry name" value="WD40_rpt"/>
</dbReference>
<feature type="compositionally biased region" description="Polar residues" evidence="5">
    <location>
        <begin position="375"/>
        <end position="388"/>
    </location>
</feature>
<sequence>MPAPPPPSPKHILRSHKDQISSLYVSDDNERLYSGDTAGLVVLTAMRTLRALVSWKAHESSILAVKEWEGVDRYIVSHGRDNKLHVWKKIKDATFNVEALGGSAALPQGIPVPELMYSLDVNALNFCPFSMLGVNYNYNTGRDDELLVAVPNLVESSWADVWSLPSCQRLHAAVGKGKPGLGEFDEEIATEGATEPGKPADHKLPKTAELGIIMSLHLHRSPHPSISTATELRMLMAFEAGSVGCWAFRPTDGKSHSIEGIGWEQLWNVRFHAESVMAMAVSRNSTIALSVSADHLVGRYDLKNATSDVEASCTIARTKHPGNASVAIHGSDKVCALGGWDGKIRLYSIKTFKSLGTLDYHKNGVQALTFAHSNAQPKPHASASQTGVTLGPVGEGDNVNDDDLDDDPDDDGEFSNSETEGRRRWLVAGGKDGRISIWELMDFSKPKH</sequence>